<comment type="caution">
    <text evidence="1">The sequence shown here is derived from an EMBL/GenBank/DDBJ whole genome shotgun (WGS) entry which is preliminary data.</text>
</comment>
<evidence type="ECO:0000313" key="2">
    <source>
        <dbReference type="Proteomes" id="UP001497525"/>
    </source>
</evidence>
<protein>
    <submittedName>
        <fullName evidence="1">Uncharacterized protein</fullName>
    </submittedName>
</protein>
<dbReference type="InterPro" id="IPR012674">
    <property type="entry name" value="Calycin"/>
</dbReference>
<dbReference type="AlphaFoldDB" id="A0AAV2TPM9"/>
<reference evidence="1" key="1">
    <citation type="submission" date="2024-06" db="EMBL/GenBank/DDBJ databases">
        <authorList>
            <person name="Liu X."/>
            <person name="Lenzi L."/>
            <person name="Haldenby T S."/>
            <person name="Uol C."/>
        </authorList>
    </citation>
    <scope>NUCLEOTIDE SEQUENCE</scope>
</reference>
<sequence length="131" mass="14923">MAGLIGTWRCVSTENTEALLNEYGVEREKMEELLGKKQKLIISMPDSTHIHIRTEGDPHAIECAFDEEFEMHDPAGKIHKCIMRKESDMCIFAEEPTEPMGIRMTFELHISVLHVTTVLGSVTSVSKFFHF</sequence>
<dbReference type="Gene3D" id="2.40.128.20">
    <property type="match status" value="1"/>
</dbReference>
<accession>A0AAV2TPM9</accession>
<name>A0AAV2TPM9_CALDB</name>
<dbReference type="SUPFAM" id="SSF50814">
    <property type="entry name" value="Lipocalins"/>
    <property type="match status" value="1"/>
</dbReference>
<proteinExistence type="predicted"/>
<dbReference type="EMBL" id="CAXLJL010000600">
    <property type="protein sequence ID" value="CAL5139392.1"/>
    <property type="molecule type" value="Genomic_DNA"/>
</dbReference>
<evidence type="ECO:0000313" key="1">
    <source>
        <dbReference type="EMBL" id="CAL5139392.1"/>
    </source>
</evidence>
<organism evidence="1 2">
    <name type="scientific">Calicophoron daubneyi</name>
    <name type="common">Rumen fluke</name>
    <name type="synonym">Paramphistomum daubneyi</name>
    <dbReference type="NCBI Taxonomy" id="300641"/>
    <lineage>
        <taxon>Eukaryota</taxon>
        <taxon>Metazoa</taxon>
        <taxon>Spiralia</taxon>
        <taxon>Lophotrochozoa</taxon>
        <taxon>Platyhelminthes</taxon>
        <taxon>Trematoda</taxon>
        <taxon>Digenea</taxon>
        <taxon>Plagiorchiida</taxon>
        <taxon>Pronocephalata</taxon>
        <taxon>Paramphistomoidea</taxon>
        <taxon>Paramphistomidae</taxon>
        <taxon>Calicophoron</taxon>
    </lineage>
</organism>
<dbReference type="Proteomes" id="UP001497525">
    <property type="component" value="Unassembled WGS sequence"/>
</dbReference>
<dbReference type="GO" id="GO:0008289">
    <property type="term" value="F:lipid binding"/>
    <property type="evidence" value="ECO:0007669"/>
    <property type="project" value="UniProtKB-KW"/>
</dbReference>
<gene>
    <name evidence="1" type="ORF">CDAUBV1_LOCUS14420</name>
</gene>